<dbReference type="VEuPathDB" id="FungiDB:MELLADRAFT_66126"/>
<dbReference type="AlphaFoldDB" id="F4RXZ4"/>
<dbReference type="KEGG" id="mlr:MELLADRAFT_66126"/>
<evidence type="ECO:0000313" key="2">
    <source>
        <dbReference type="Proteomes" id="UP000001072"/>
    </source>
</evidence>
<dbReference type="SUPFAM" id="SSF52266">
    <property type="entry name" value="SGNH hydrolase"/>
    <property type="match status" value="1"/>
</dbReference>
<dbReference type="OrthoDB" id="1600564at2759"/>
<reference evidence="2" key="1">
    <citation type="journal article" date="2011" name="Proc. Natl. Acad. Sci. U.S.A.">
        <title>Obligate biotrophy features unraveled by the genomic analysis of rust fungi.</title>
        <authorList>
            <person name="Duplessis S."/>
            <person name="Cuomo C.A."/>
            <person name="Lin Y.-C."/>
            <person name="Aerts A."/>
            <person name="Tisserant E."/>
            <person name="Veneault-Fourrey C."/>
            <person name="Joly D.L."/>
            <person name="Hacquard S."/>
            <person name="Amselem J."/>
            <person name="Cantarel B.L."/>
            <person name="Chiu R."/>
            <person name="Coutinho P.M."/>
            <person name="Feau N."/>
            <person name="Field M."/>
            <person name="Frey P."/>
            <person name="Gelhaye E."/>
            <person name="Goldberg J."/>
            <person name="Grabherr M.G."/>
            <person name="Kodira C.D."/>
            <person name="Kohler A."/>
            <person name="Kuees U."/>
            <person name="Lindquist E.A."/>
            <person name="Lucas S.M."/>
            <person name="Mago R."/>
            <person name="Mauceli E."/>
            <person name="Morin E."/>
            <person name="Murat C."/>
            <person name="Pangilinan J.L."/>
            <person name="Park R."/>
            <person name="Pearson M."/>
            <person name="Quesneville H."/>
            <person name="Rouhier N."/>
            <person name="Sakthikumar S."/>
            <person name="Salamov A.A."/>
            <person name="Schmutz J."/>
            <person name="Selles B."/>
            <person name="Shapiro H."/>
            <person name="Tanguay P."/>
            <person name="Tuskan G.A."/>
            <person name="Henrissat B."/>
            <person name="Van de Peer Y."/>
            <person name="Rouze P."/>
            <person name="Ellis J.G."/>
            <person name="Dodds P.N."/>
            <person name="Schein J.E."/>
            <person name="Zhong S."/>
            <person name="Hamelin R.C."/>
            <person name="Grigoriev I.V."/>
            <person name="Szabo L.J."/>
            <person name="Martin F."/>
        </authorList>
    </citation>
    <scope>NUCLEOTIDE SEQUENCE [LARGE SCALE GENOMIC DNA]</scope>
    <source>
        <strain evidence="2">98AG31 / pathotype 3-4-7</strain>
    </source>
</reference>
<dbReference type="GeneID" id="18930564"/>
<dbReference type="GO" id="GO:0016298">
    <property type="term" value="F:lipase activity"/>
    <property type="evidence" value="ECO:0007669"/>
    <property type="project" value="InterPro"/>
</dbReference>
<dbReference type="InterPro" id="IPR036514">
    <property type="entry name" value="SGNH_hydro_sf"/>
</dbReference>
<dbReference type="Gene3D" id="3.40.50.1110">
    <property type="entry name" value="SGNH hydrolase"/>
    <property type="match status" value="2"/>
</dbReference>
<sequence length="262" mass="28355">MTPVCGTASSTKSVNFNSGISLDAISTLYVFGDSLSATGDHRGGTAPPAVPNPNTALHGGRASNGQMWNEVLLTKSGAKVASFAIGGAVIDRTLYKSVKPTVSDMPTQVQNYLDKKIKIDPESSLTAVYFGTNDYGAAMKDKTAERPPISRDAFLEHNKIIWDGMLKYQKSDNIKFARVEMGDLFKKIADDPKSFGFVDNKNCLTSMKTTEGGCSNPRLHPFWFSGHPAAETQKMVAQYVNLVLKNCGSSNVSSAERTKRKS</sequence>
<dbReference type="GO" id="GO:0006629">
    <property type="term" value="P:lipid metabolic process"/>
    <property type="evidence" value="ECO:0007669"/>
    <property type="project" value="InterPro"/>
</dbReference>
<dbReference type="Proteomes" id="UP000001072">
    <property type="component" value="Unassembled WGS sequence"/>
</dbReference>
<evidence type="ECO:0008006" key="3">
    <source>
        <dbReference type="Google" id="ProtNLM"/>
    </source>
</evidence>
<protein>
    <recommendedName>
        <fullName evidence="3">Carbohydrate esterase family 16 protein</fullName>
    </recommendedName>
</protein>
<keyword evidence="2" id="KW-1185">Reference proteome</keyword>
<dbReference type="PROSITE" id="PS01098">
    <property type="entry name" value="LIPASE_GDSL_SER"/>
    <property type="match status" value="1"/>
</dbReference>
<dbReference type="InterPro" id="IPR001087">
    <property type="entry name" value="GDSL"/>
</dbReference>
<name>F4RXZ4_MELLP</name>
<dbReference type="EMBL" id="GL883129">
    <property type="protein sequence ID" value="EGG02596.1"/>
    <property type="molecule type" value="Genomic_DNA"/>
</dbReference>
<dbReference type="InterPro" id="IPR008265">
    <property type="entry name" value="Lipase_GDSL_AS"/>
</dbReference>
<proteinExistence type="predicted"/>
<gene>
    <name evidence="1" type="ORF">MELLADRAFT_66126</name>
</gene>
<dbReference type="HOGENOM" id="CLU_053747_0_0_1"/>
<evidence type="ECO:0000313" key="1">
    <source>
        <dbReference type="EMBL" id="EGG02596.1"/>
    </source>
</evidence>
<dbReference type="RefSeq" id="XP_007413998.1">
    <property type="nucleotide sequence ID" value="XM_007413936.1"/>
</dbReference>
<organism evidence="2">
    <name type="scientific">Melampsora larici-populina (strain 98AG31 / pathotype 3-4-7)</name>
    <name type="common">Poplar leaf rust fungus</name>
    <dbReference type="NCBI Taxonomy" id="747676"/>
    <lineage>
        <taxon>Eukaryota</taxon>
        <taxon>Fungi</taxon>
        <taxon>Dikarya</taxon>
        <taxon>Basidiomycota</taxon>
        <taxon>Pucciniomycotina</taxon>
        <taxon>Pucciniomycetes</taxon>
        <taxon>Pucciniales</taxon>
        <taxon>Melampsoraceae</taxon>
        <taxon>Melampsora</taxon>
    </lineage>
</organism>
<dbReference type="InParanoid" id="F4RXZ4"/>
<dbReference type="Pfam" id="PF00657">
    <property type="entry name" value="Lipase_GDSL"/>
    <property type="match status" value="1"/>
</dbReference>
<accession>F4RXZ4</accession>